<dbReference type="PANTHER" id="PTHR24291:SF105">
    <property type="entry name" value="CYTOCHROME P450 4P1-RELATED"/>
    <property type="match status" value="1"/>
</dbReference>
<dbReference type="SUPFAM" id="SSF48264">
    <property type="entry name" value="Cytochrome P450"/>
    <property type="match status" value="1"/>
</dbReference>
<keyword evidence="8 9" id="KW-0503">Monooxygenase</keyword>
<evidence type="ECO:0000256" key="7">
    <source>
        <dbReference type="ARBA" id="ARBA00023004"/>
    </source>
</evidence>
<evidence type="ECO:0000313" key="12">
    <source>
        <dbReference type="RefSeq" id="XP_052751008.1"/>
    </source>
</evidence>
<organism evidence="11 12">
    <name type="scientific">Galleria mellonella</name>
    <name type="common">Greater wax moth</name>
    <dbReference type="NCBI Taxonomy" id="7137"/>
    <lineage>
        <taxon>Eukaryota</taxon>
        <taxon>Metazoa</taxon>
        <taxon>Ecdysozoa</taxon>
        <taxon>Arthropoda</taxon>
        <taxon>Hexapoda</taxon>
        <taxon>Insecta</taxon>
        <taxon>Pterygota</taxon>
        <taxon>Neoptera</taxon>
        <taxon>Endopterygota</taxon>
        <taxon>Lepidoptera</taxon>
        <taxon>Glossata</taxon>
        <taxon>Ditrysia</taxon>
        <taxon>Pyraloidea</taxon>
        <taxon>Pyralidae</taxon>
        <taxon>Galleriinae</taxon>
        <taxon>Galleria</taxon>
    </lineage>
</organism>
<protein>
    <submittedName>
        <fullName evidence="12">Cytochrome P450 4C1-like</fullName>
    </submittedName>
</protein>
<dbReference type="GeneID" id="113510229"/>
<gene>
    <name evidence="12" type="primary">LOC113510229</name>
</gene>
<evidence type="ECO:0000256" key="5">
    <source>
        <dbReference type="ARBA" id="ARBA00022723"/>
    </source>
</evidence>
<keyword evidence="4 9" id="KW-0349">Heme</keyword>
<evidence type="ECO:0000256" key="3">
    <source>
        <dbReference type="ARBA" id="ARBA00010617"/>
    </source>
</evidence>
<evidence type="ECO:0000256" key="8">
    <source>
        <dbReference type="ARBA" id="ARBA00023033"/>
    </source>
</evidence>
<dbReference type="PROSITE" id="PS00086">
    <property type="entry name" value="CYTOCHROME_P450"/>
    <property type="match status" value="1"/>
</dbReference>
<reference evidence="12" key="1">
    <citation type="submission" date="2025-08" db="UniProtKB">
        <authorList>
            <consortium name="RefSeq"/>
        </authorList>
    </citation>
    <scope>IDENTIFICATION</scope>
    <source>
        <tissue evidence="12">Whole larvae</tissue>
    </source>
</reference>
<dbReference type="InterPro" id="IPR002401">
    <property type="entry name" value="Cyt_P450_E_grp-I"/>
</dbReference>
<dbReference type="CDD" id="cd20628">
    <property type="entry name" value="CYP4"/>
    <property type="match status" value="1"/>
</dbReference>
<dbReference type="InterPro" id="IPR036396">
    <property type="entry name" value="Cyt_P450_sf"/>
</dbReference>
<feature type="signal peptide" evidence="10">
    <location>
        <begin position="1"/>
        <end position="17"/>
    </location>
</feature>
<accession>A0ABM3MI01</accession>
<comment type="cofactor">
    <cofactor evidence="1">
        <name>heme</name>
        <dbReference type="ChEBI" id="CHEBI:30413"/>
    </cofactor>
</comment>
<evidence type="ECO:0000256" key="2">
    <source>
        <dbReference type="ARBA" id="ARBA00003690"/>
    </source>
</evidence>
<proteinExistence type="inferred from homology"/>
<dbReference type="RefSeq" id="XP_052751008.1">
    <property type="nucleotide sequence ID" value="XM_052895048.1"/>
</dbReference>
<keyword evidence="5 9" id="KW-0479">Metal-binding</keyword>
<name>A0ABM3MI01_GALME</name>
<evidence type="ECO:0000256" key="1">
    <source>
        <dbReference type="ARBA" id="ARBA00001971"/>
    </source>
</evidence>
<evidence type="ECO:0000256" key="10">
    <source>
        <dbReference type="SAM" id="SignalP"/>
    </source>
</evidence>
<sequence>MFYILLIIVLSLVLLHLYINYHEDARVIMKVPGLKDRFLIGNALDIFVHPDKLFDLRTSFAKQFKGIYRFYSYPFKTINIYNPEDVEIILSSMKFSEKSYLYLFMKPWLADGLLLSSGAKWQKRRKILTPAFHFDILRQFHVIMEENSKRLTETLEQSAGDTVNITPVITEYTLNTICETAMGTKLSDETSAAGKSYKNALLTLGALLAERFIKVYLFLEFIFNLSSLKQKQQKYIDIIQKFTADVIKNRKAYLEQNGLINSTESNDDGVYKKKKKAAFLDLLLAAENEGKIDRSGIQEEVDTFMFEGHDTTASGISFLFLMLANHPNEQEKVYQEMKSIFGDSTRTATTDDLAQMKYLELCIKETLRLYPPVHFVARVLNEKVTLSNYTIPAGTECLIHIFDLHRREDLYKNALAFEPERFLPENSVGRHPYAYVPFSAGPRNCIGKKFAMMEMKSAMSAVIRRYRLEAITKPEDVRFAGDLILRSINPIYVKTVKRNI</sequence>
<dbReference type="PANTHER" id="PTHR24291">
    <property type="entry name" value="CYTOCHROME P450 FAMILY 4"/>
    <property type="match status" value="1"/>
</dbReference>
<keyword evidence="10" id="KW-0732">Signal</keyword>
<dbReference type="Proteomes" id="UP001652740">
    <property type="component" value="Unplaced"/>
</dbReference>
<dbReference type="Gene3D" id="1.10.630.10">
    <property type="entry name" value="Cytochrome P450"/>
    <property type="match status" value="1"/>
</dbReference>
<dbReference type="Pfam" id="PF00067">
    <property type="entry name" value="p450"/>
    <property type="match status" value="1"/>
</dbReference>
<dbReference type="PRINTS" id="PR00385">
    <property type="entry name" value="P450"/>
</dbReference>
<keyword evidence="7 9" id="KW-0408">Iron</keyword>
<dbReference type="PRINTS" id="PR00463">
    <property type="entry name" value="EP450I"/>
</dbReference>
<comment type="similarity">
    <text evidence="3 9">Belongs to the cytochrome P450 family.</text>
</comment>
<keyword evidence="11" id="KW-1185">Reference proteome</keyword>
<feature type="chain" id="PRO_5046253847" evidence="10">
    <location>
        <begin position="18"/>
        <end position="500"/>
    </location>
</feature>
<keyword evidence="6 9" id="KW-0560">Oxidoreductase</keyword>
<dbReference type="InterPro" id="IPR017972">
    <property type="entry name" value="Cyt_P450_CS"/>
</dbReference>
<evidence type="ECO:0000256" key="6">
    <source>
        <dbReference type="ARBA" id="ARBA00023002"/>
    </source>
</evidence>
<dbReference type="InterPro" id="IPR050196">
    <property type="entry name" value="Cytochrome_P450_Monoox"/>
</dbReference>
<comment type="function">
    <text evidence="2">May be involved in the metabolism of insect hormones and in the breakdown of synthetic insecticides.</text>
</comment>
<dbReference type="InterPro" id="IPR001128">
    <property type="entry name" value="Cyt_P450"/>
</dbReference>
<evidence type="ECO:0000256" key="4">
    <source>
        <dbReference type="ARBA" id="ARBA00022617"/>
    </source>
</evidence>
<evidence type="ECO:0000256" key="9">
    <source>
        <dbReference type="RuleBase" id="RU000461"/>
    </source>
</evidence>
<evidence type="ECO:0000313" key="11">
    <source>
        <dbReference type="Proteomes" id="UP001652740"/>
    </source>
</evidence>